<comment type="cofactor">
    <cofactor evidence="1">
        <name>[2Fe-2S] cluster</name>
        <dbReference type="ChEBI" id="CHEBI:190135"/>
    </cofactor>
</comment>
<dbReference type="InterPro" id="IPR008333">
    <property type="entry name" value="Cbr1-like_FAD-bd_dom"/>
</dbReference>
<protein>
    <submittedName>
        <fullName evidence="4">CDP-6-deoxy-delta-3,4-glucoseen reductase</fullName>
    </submittedName>
</protein>
<evidence type="ECO:0000256" key="1">
    <source>
        <dbReference type="ARBA" id="ARBA00034078"/>
    </source>
</evidence>
<dbReference type="PANTHER" id="PTHR47354:SF5">
    <property type="entry name" value="PROTEIN RFBI"/>
    <property type="match status" value="1"/>
</dbReference>
<dbReference type="EMBL" id="JBGUAW010000004">
    <property type="protein sequence ID" value="MFA9460495.1"/>
    <property type="molecule type" value="Genomic_DNA"/>
</dbReference>
<dbReference type="Pfam" id="PF00970">
    <property type="entry name" value="FAD_binding_6"/>
    <property type="match status" value="1"/>
</dbReference>
<dbReference type="PRINTS" id="PR00371">
    <property type="entry name" value="FPNCR"/>
</dbReference>
<evidence type="ECO:0000259" key="2">
    <source>
        <dbReference type="PROSITE" id="PS51085"/>
    </source>
</evidence>
<organism evidence="4 5">
    <name type="scientific">Thiohalorhabdus methylotrophus</name>
    <dbReference type="NCBI Taxonomy" id="3242694"/>
    <lineage>
        <taxon>Bacteria</taxon>
        <taxon>Pseudomonadati</taxon>
        <taxon>Pseudomonadota</taxon>
        <taxon>Gammaproteobacteria</taxon>
        <taxon>Thiohalorhabdales</taxon>
        <taxon>Thiohalorhabdaceae</taxon>
        <taxon>Thiohalorhabdus</taxon>
    </lineage>
</organism>
<dbReference type="InterPro" id="IPR039261">
    <property type="entry name" value="FNR_nucleotide-bd"/>
</dbReference>
<dbReference type="PROSITE" id="PS51085">
    <property type="entry name" value="2FE2S_FER_2"/>
    <property type="match status" value="1"/>
</dbReference>
<dbReference type="Pfam" id="PF00111">
    <property type="entry name" value="Fer2"/>
    <property type="match status" value="1"/>
</dbReference>
<dbReference type="InterPro" id="IPR001709">
    <property type="entry name" value="Flavoprot_Pyr_Nucl_cyt_Rdtase"/>
</dbReference>
<dbReference type="InterPro" id="IPR017927">
    <property type="entry name" value="FAD-bd_FR_type"/>
</dbReference>
<dbReference type="SUPFAM" id="SSF54292">
    <property type="entry name" value="2Fe-2S ferredoxin-like"/>
    <property type="match status" value="1"/>
</dbReference>
<dbReference type="InterPro" id="IPR012675">
    <property type="entry name" value="Beta-grasp_dom_sf"/>
</dbReference>
<evidence type="ECO:0000313" key="4">
    <source>
        <dbReference type="EMBL" id="MFA9460495.1"/>
    </source>
</evidence>
<proteinExistence type="predicted"/>
<dbReference type="RefSeq" id="WP_373655279.1">
    <property type="nucleotide sequence ID" value="NZ_JBGUAW010000004.1"/>
</dbReference>
<dbReference type="CDD" id="cd00207">
    <property type="entry name" value="fer2"/>
    <property type="match status" value="1"/>
</dbReference>
<dbReference type="CDD" id="cd06189">
    <property type="entry name" value="flavin_oxioreductase"/>
    <property type="match status" value="1"/>
</dbReference>
<dbReference type="InterPro" id="IPR017938">
    <property type="entry name" value="Riboflavin_synthase-like_b-brl"/>
</dbReference>
<dbReference type="SUPFAM" id="SSF52343">
    <property type="entry name" value="Ferredoxin reductase-like, C-terminal NADP-linked domain"/>
    <property type="match status" value="1"/>
</dbReference>
<dbReference type="PANTHER" id="PTHR47354">
    <property type="entry name" value="NADH OXIDOREDUCTASE HCR"/>
    <property type="match status" value="1"/>
</dbReference>
<comment type="caution">
    <text evidence="4">The sequence shown here is derived from an EMBL/GenBank/DDBJ whole genome shotgun (WGS) entry which is preliminary data.</text>
</comment>
<keyword evidence="5" id="KW-1185">Reference proteome</keyword>
<evidence type="ECO:0000259" key="3">
    <source>
        <dbReference type="PROSITE" id="PS51384"/>
    </source>
</evidence>
<dbReference type="Pfam" id="PF00175">
    <property type="entry name" value="NAD_binding_1"/>
    <property type="match status" value="1"/>
</dbReference>
<dbReference type="PROSITE" id="PS51384">
    <property type="entry name" value="FAD_FR"/>
    <property type="match status" value="1"/>
</dbReference>
<dbReference type="Gene3D" id="3.40.50.80">
    <property type="entry name" value="Nucleotide-binding domain of ferredoxin-NADP reductase (FNR) module"/>
    <property type="match status" value="1"/>
</dbReference>
<accession>A0ABV4TT45</accession>
<sequence length="337" mass="37918">MAYTVKLEPSGKQFEVEPGQSILDAAMHHGVNLPYGCRNGACGDCKGKLVSGQVDYGQYKPTAMSEEERAQGSALFCQAQPQSDLVIEAYEIDDARKAEVRRLPCRVHEARKLTHDIMEVSLKLPSAERLQYLAGQYIEVILKDGRRRAFSIANTPLHDELLTVHIRYVPGGEFTEHVFEHLKPKEIWNFEGPLGDFYLRDSDRPAILVAGGTGLGPIKAILETAFEEGVERDFHLFFGVRAQRDLYLTELLDQWQQEHANFRWTPALSDPTEEDTHWTGDTGYIHDVLPRYYGDLSGHEGYLAGPPPMVDAASETLKQLGVDKDRLFSDAFTYSTE</sequence>
<gene>
    <name evidence="4" type="ORF">ACERLL_06600</name>
</gene>
<dbReference type="InterPro" id="IPR036010">
    <property type="entry name" value="2Fe-2S_ferredoxin-like_sf"/>
</dbReference>
<dbReference type="InterPro" id="IPR001041">
    <property type="entry name" value="2Fe-2S_ferredoxin-type"/>
</dbReference>
<dbReference type="Proteomes" id="UP001575181">
    <property type="component" value="Unassembled WGS sequence"/>
</dbReference>
<dbReference type="Gene3D" id="3.10.20.30">
    <property type="match status" value="1"/>
</dbReference>
<dbReference type="SUPFAM" id="SSF63380">
    <property type="entry name" value="Riboflavin synthase domain-like"/>
    <property type="match status" value="1"/>
</dbReference>
<feature type="domain" description="2Fe-2S ferredoxin-type" evidence="2">
    <location>
        <begin position="3"/>
        <end position="93"/>
    </location>
</feature>
<dbReference type="InterPro" id="IPR001433">
    <property type="entry name" value="OxRdtase_FAD/NAD-bd"/>
</dbReference>
<name>A0ABV4TT45_9GAMM</name>
<evidence type="ECO:0000313" key="5">
    <source>
        <dbReference type="Proteomes" id="UP001575181"/>
    </source>
</evidence>
<dbReference type="InterPro" id="IPR050415">
    <property type="entry name" value="MRET"/>
</dbReference>
<feature type="domain" description="FAD-binding FR-type" evidence="3">
    <location>
        <begin position="100"/>
        <end position="200"/>
    </location>
</feature>
<dbReference type="Gene3D" id="2.40.30.10">
    <property type="entry name" value="Translation factors"/>
    <property type="match status" value="1"/>
</dbReference>
<reference evidence="4 5" key="1">
    <citation type="submission" date="2024-08" db="EMBL/GenBank/DDBJ databases">
        <title>Whole-genome sequencing of halo(alkali)philic microorganisms from hypersaline lakes.</title>
        <authorList>
            <person name="Sorokin D.Y."/>
            <person name="Merkel A.Y."/>
            <person name="Messina E."/>
            <person name="Yakimov M."/>
        </authorList>
    </citation>
    <scope>NUCLEOTIDE SEQUENCE [LARGE SCALE GENOMIC DNA]</scope>
    <source>
        <strain evidence="4 5">Cl-TMA</strain>
    </source>
</reference>
<dbReference type="PRINTS" id="PR00410">
    <property type="entry name" value="PHEHYDRXLASE"/>
</dbReference>